<name>A0A067TGF4_GALM3</name>
<accession>A0A067TGF4</accession>
<organism evidence="1 2">
    <name type="scientific">Galerina marginata (strain CBS 339.88)</name>
    <dbReference type="NCBI Taxonomy" id="685588"/>
    <lineage>
        <taxon>Eukaryota</taxon>
        <taxon>Fungi</taxon>
        <taxon>Dikarya</taxon>
        <taxon>Basidiomycota</taxon>
        <taxon>Agaricomycotina</taxon>
        <taxon>Agaricomycetes</taxon>
        <taxon>Agaricomycetidae</taxon>
        <taxon>Agaricales</taxon>
        <taxon>Agaricineae</taxon>
        <taxon>Strophariaceae</taxon>
        <taxon>Galerina</taxon>
    </lineage>
</organism>
<evidence type="ECO:0000313" key="1">
    <source>
        <dbReference type="EMBL" id="KDR78048.1"/>
    </source>
</evidence>
<dbReference type="STRING" id="685588.A0A067TGF4"/>
<sequence>MPVRGEGGAPIFDAQQPAEIKCFFNQLETLFTGSAITNKADKKTYTICYADYSMAGLWEAIPEYLDAAKTYDDFKKAIISGYTDEKRKYSVLDLDLLVGERQRLQFPATPSSRNASGKSFWSQGQVRLHIRYLNHYLDDAYKIAEVFDAAQFALRGHTAISHPSKLPPKLRHLLF</sequence>
<dbReference type="OrthoDB" id="3260546at2759"/>
<gene>
    <name evidence="1" type="ORF">GALMADRAFT_209512</name>
</gene>
<dbReference type="HOGENOM" id="CLU_1532680_0_0_1"/>
<reference evidence="2" key="1">
    <citation type="journal article" date="2014" name="Proc. Natl. Acad. Sci. U.S.A.">
        <title>Extensive sampling of basidiomycete genomes demonstrates inadequacy of the white-rot/brown-rot paradigm for wood decay fungi.</title>
        <authorList>
            <person name="Riley R."/>
            <person name="Salamov A.A."/>
            <person name="Brown D.W."/>
            <person name="Nagy L.G."/>
            <person name="Floudas D."/>
            <person name="Held B.W."/>
            <person name="Levasseur A."/>
            <person name="Lombard V."/>
            <person name="Morin E."/>
            <person name="Otillar R."/>
            <person name="Lindquist E.A."/>
            <person name="Sun H."/>
            <person name="LaButti K.M."/>
            <person name="Schmutz J."/>
            <person name="Jabbour D."/>
            <person name="Luo H."/>
            <person name="Baker S.E."/>
            <person name="Pisabarro A.G."/>
            <person name="Walton J.D."/>
            <person name="Blanchette R.A."/>
            <person name="Henrissat B."/>
            <person name="Martin F."/>
            <person name="Cullen D."/>
            <person name="Hibbett D.S."/>
            <person name="Grigoriev I.V."/>
        </authorList>
    </citation>
    <scope>NUCLEOTIDE SEQUENCE [LARGE SCALE GENOMIC DNA]</scope>
    <source>
        <strain evidence="2">CBS 339.88</strain>
    </source>
</reference>
<dbReference type="Proteomes" id="UP000027222">
    <property type="component" value="Unassembled WGS sequence"/>
</dbReference>
<protein>
    <submittedName>
        <fullName evidence="1">Uncharacterized protein</fullName>
    </submittedName>
</protein>
<proteinExistence type="predicted"/>
<dbReference type="AlphaFoldDB" id="A0A067TGF4"/>
<evidence type="ECO:0000313" key="2">
    <source>
        <dbReference type="Proteomes" id="UP000027222"/>
    </source>
</evidence>
<dbReference type="EMBL" id="KL142375">
    <property type="protein sequence ID" value="KDR78048.1"/>
    <property type="molecule type" value="Genomic_DNA"/>
</dbReference>
<keyword evidence="2" id="KW-1185">Reference proteome</keyword>